<name>A0ABX2T1L6_9BACL</name>
<sequence>IVDAFLQIQDQFIAISSRYADGVCEIADKQRQIAPYTENIS</sequence>
<dbReference type="EMBL" id="JACBYF010000187">
    <property type="protein sequence ID" value="NYS48292.1"/>
    <property type="molecule type" value="Genomic_DNA"/>
</dbReference>
<keyword evidence="2" id="KW-1185">Reference proteome</keyword>
<reference evidence="1 2" key="1">
    <citation type="submission" date="2020-07" db="EMBL/GenBank/DDBJ databases">
        <title>MOT database genomes.</title>
        <authorList>
            <person name="Joseph S."/>
            <person name="Aduse-Opoku J."/>
            <person name="Hashim A."/>
            <person name="Wade W."/>
            <person name="Curtis M."/>
        </authorList>
    </citation>
    <scope>NUCLEOTIDE SEQUENCE [LARGE SCALE GENOMIC DNA]</scope>
    <source>
        <strain evidence="1 2">CIP 106318</strain>
    </source>
</reference>
<protein>
    <submittedName>
        <fullName evidence="1">Two-component system response regulator</fullName>
    </submittedName>
</protein>
<dbReference type="Proteomes" id="UP000531840">
    <property type="component" value="Unassembled WGS sequence"/>
</dbReference>
<accession>A0ABX2T1L6</accession>
<evidence type="ECO:0000313" key="1">
    <source>
        <dbReference type="EMBL" id="NYS48292.1"/>
    </source>
</evidence>
<comment type="caution">
    <text evidence="1">The sequence shown here is derived from an EMBL/GenBank/DDBJ whole genome shotgun (WGS) entry which is preliminary data.</text>
</comment>
<evidence type="ECO:0000313" key="2">
    <source>
        <dbReference type="Proteomes" id="UP000531840"/>
    </source>
</evidence>
<feature type="non-terminal residue" evidence="1">
    <location>
        <position position="1"/>
    </location>
</feature>
<gene>
    <name evidence="1" type="ORF">HZY85_08955</name>
</gene>
<organism evidence="1 2">
    <name type="scientific">Gemelliphila palaticanis</name>
    <dbReference type="NCBI Taxonomy" id="81950"/>
    <lineage>
        <taxon>Bacteria</taxon>
        <taxon>Bacillati</taxon>
        <taxon>Bacillota</taxon>
        <taxon>Bacilli</taxon>
        <taxon>Bacillales</taxon>
        <taxon>Gemellaceae</taxon>
        <taxon>Gemelliphila</taxon>
    </lineage>
</organism>
<proteinExistence type="predicted"/>